<accession>A0A6J6S9N1</accession>
<reference evidence="2" key="1">
    <citation type="submission" date="2020-05" db="EMBL/GenBank/DDBJ databases">
        <authorList>
            <person name="Chiriac C."/>
            <person name="Salcher M."/>
            <person name="Ghai R."/>
            <person name="Kavagutti S V."/>
        </authorList>
    </citation>
    <scope>NUCLEOTIDE SEQUENCE</scope>
</reference>
<proteinExistence type="predicted"/>
<feature type="compositionally biased region" description="Acidic residues" evidence="1">
    <location>
        <begin position="365"/>
        <end position="376"/>
    </location>
</feature>
<protein>
    <submittedName>
        <fullName evidence="2">Unannotated protein</fullName>
    </submittedName>
</protein>
<dbReference type="Pfam" id="PF09826">
    <property type="entry name" value="Beta_propel"/>
    <property type="match status" value="1"/>
</dbReference>
<gene>
    <name evidence="2" type="ORF">UFOPK2761_00533</name>
</gene>
<feature type="region of interest" description="Disordered" evidence="1">
    <location>
        <begin position="38"/>
        <end position="58"/>
    </location>
</feature>
<feature type="compositionally biased region" description="Polar residues" evidence="1">
    <location>
        <begin position="135"/>
        <end position="146"/>
    </location>
</feature>
<dbReference type="EMBL" id="CAEZYQ010000003">
    <property type="protein sequence ID" value="CAB4731442.1"/>
    <property type="molecule type" value="Genomic_DNA"/>
</dbReference>
<feature type="region of interest" description="Disordered" evidence="1">
    <location>
        <begin position="126"/>
        <end position="156"/>
    </location>
</feature>
<dbReference type="AlphaFoldDB" id="A0A6J6S9N1"/>
<organism evidence="2">
    <name type="scientific">freshwater metagenome</name>
    <dbReference type="NCBI Taxonomy" id="449393"/>
    <lineage>
        <taxon>unclassified sequences</taxon>
        <taxon>metagenomes</taxon>
        <taxon>ecological metagenomes</taxon>
    </lineage>
</organism>
<name>A0A6J6S9N1_9ZZZZ</name>
<sequence length="703" mass="72860">MRARPRTLLLSTATAGGLLAAGVLVGVSLADQDAAPVADPVGEPTAAPGRPAGSTRPVAWQGDGLVPADSCEELLAWHVDRAEELVTPWGWVGYAGWPVAATDLRAEAQASVGGAMRSAASDSAATSADAGGMTNATQSGTGTNVQEAGVDEPDVAKSDGRLLVRVEPGGWGGGLVVADVTGATVRETARLDLPDVVDPELLLVGDAVVVVGADREAERGAEGTRLLRVDVSDPGAPVVTDTLTLDSALLSVRQHGSVLRFVVESGLPDLPFGAPGRGGPRGRAQEDAALERNLEAVRATTVDDWLPHVTTYAADGTSRTSRLLACEDVALPADPGSADGSTPGTVAIVGLDAAEPLGDLGATDDPGDSGSDDAGPEDAGGAQGVGVAVGTDLVYASTERLYLATSGAASGCCWMFDGVTSWRGGPLTGSRVALPEPDGTSELHEFVLDGTGATYTASGEVDGAIRDRWSMDEHDGKLRVAVGPTVETGNWSSIVVLADTGDGRLDEVGRVDRIGPREDIEAVRWFGDLALVVTFRQVDPLYTVDLADPARPQVVGELKIPGFSAYLHPLGPHRLLGIGEGPVPTRRGGESWGAQAGLFDLADLAEPRRLDVESWAPGTRHVAATDPRAFTWLPGSRTALSVLTRGWGARTGWVSVVRLRDGVISQELVEVEHGSDVERVRLVRLPDTRVLLVTGDDASFFPV</sequence>
<dbReference type="InterPro" id="IPR019198">
    <property type="entry name" value="Beta_propeller_containing"/>
</dbReference>
<evidence type="ECO:0000256" key="1">
    <source>
        <dbReference type="SAM" id="MobiDB-lite"/>
    </source>
</evidence>
<evidence type="ECO:0000313" key="2">
    <source>
        <dbReference type="EMBL" id="CAB4731442.1"/>
    </source>
</evidence>
<feature type="region of interest" description="Disordered" evidence="1">
    <location>
        <begin position="356"/>
        <end position="383"/>
    </location>
</feature>